<feature type="transmembrane region" description="Helical" evidence="9">
    <location>
        <begin position="386"/>
        <end position="405"/>
    </location>
</feature>
<evidence type="ECO:0000256" key="1">
    <source>
        <dbReference type="ARBA" id="ARBA00004141"/>
    </source>
</evidence>
<dbReference type="GO" id="GO:0016020">
    <property type="term" value="C:membrane"/>
    <property type="evidence" value="ECO:0007669"/>
    <property type="project" value="UniProtKB-SubCell"/>
</dbReference>
<dbReference type="AlphaFoldDB" id="A0A914AMB5"/>
<feature type="transmembrane region" description="Helical" evidence="9">
    <location>
        <begin position="52"/>
        <end position="70"/>
    </location>
</feature>
<keyword evidence="3 9" id="KW-0812">Transmembrane</keyword>
<evidence type="ECO:0000256" key="7">
    <source>
        <dbReference type="ARBA" id="ARBA00040302"/>
    </source>
</evidence>
<evidence type="ECO:0000256" key="4">
    <source>
        <dbReference type="ARBA" id="ARBA00022989"/>
    </source>
</evidence>
<dbReference type="InterPro" id="IPR051617">
    <property type="entry name" value="UNC-93-like_regulator"/>
</dbReference>
<proteinExistence type="inferred from homology"/>
<dbReference type="OrthoDB" id="196103at2759"/>
<dbReference type="RefSeq" id="XP_038064574.1">
    <property type="nucleotide sequence ID" value="XM_038208646.1"/>
</dbReference>
<evidence type="ECO:0000256" key="2">
    <source>
        <dbReference type="ARBA" id="ARBA00009172"/>
    </source>
</evidence>
<keyword evidence="11" id="KW-1185">Reference proteome</keyword>
<evidence type="ECO:0000256" key="3">
    <source>
        <dbReference type="ARBA" id="ARBA00022692"/>
    </source>
</evidence>
<evidence type="ECO:0000256" key="6">
    <source>
        <dbReference type="ARBA" id="ARBA00023180"/>
    </source>
</evidence>
<dbReference type="Pfam" id="PF05978">
    <property type="entry name" value="UNC-93"/>
    <property type="match status" value="1"/>
</dbReference>
<name>A0A914AMB5_PATMI</name>
<comment type="similarity">
    <text evidence="2">Belongs to the unc-93 family.</text>
</comment>
<keyword evidence="4 9" id="KW-1133">Transmembrane helix</keyword>
<organism evidence="10 11">
    <name type="scientific">Patiria miniata</name>
    <name type="common">Bat star</name>
    <name type="synonym">Asterina miniata</name>
    <dbReference type="NCBI Taxonomy" id="46514"/>
    <lineage>
        <taxon>Eukaryota</taxon>
        <taxon>Metazoa</taxon>
        <taxon>Echinodermata</taxon>
        <taxon>Eleutherozoa</taxon>
        <taxon>Asterozoa</taxon>
        <taxon>Asteroidea</taxon>
        <taxon>Valvatacea</taxon>
        <taxon>Valvatida</taxon>
        <taxon>Asterinidae</taxon>
        <taxon>Patiria</taxon>
    </lineage>
</organism>
<evidence type="ECO:0000313" key="11">
    <source>
        <dbReference type="Proteomes" id="UP000887568"/>
    </source>
</evidence>
<feature type="transmembrane region" description="Helical" evidence="9">
    <location>
        <begin position="411"/>
        <end position="431"/>
    </location>
</feature>
<keyword evidence="6" id="KW-0325">Glycoprotein</keyword>
<dbReference type="EnsemblMetazoa" id="XM_038208646.1">
    <property type="protein sequence ID" value="XP_038064574.1"/>
    <property type="gene ID" value="LOC119734980"/>
</dbReference>
<comment type="subcellular location">
    <subcellularLocation>
        <location evidence="1">Membrane</location>
        <topology evidence="1">Multi-pass membrane protein</topology>
    </subcellularLocation>
</comment>
<evidence type="ECO:0000256" key="9">
    <source>
        <dbReference type="SAM" id="Phobius"/>
    </source>
</evidence>
<feature type="transmembrane region" description="Helical" evidence="9">
    <location>
        <begin position="179"/>
        <end position="197"/>
    </location>
</feature>
<dbReference type="Gene3D" id="1.20.1250.20">
    <property type="entry name" value="MFS general substrate transporter like domains"/>
    <property type="match status" value="2"/>
</dbReference>
<feature type="transmembrane region" description="Helical" evidence="9">
    <location>
        <begin position="82"/>
        <end position="101"/>
    </location>
</feature>
<feature type="transmembrane region" description="Helical" evidence="9">
    <location>
        <begin position="350"/>
        <end position="379"/>
    </location>
</feature>
<feature type="transmembrane region" description="Helical" evidence="9">
    <location>
        <begin position="238"/>
        <end position="257"/>
    </location>
</feature>
<feature type="transmembrane region" description="Helical" evidence="9">
    <location>
        <begin position="142"/>
        <end position="159"/>
    </location>
</feature>
<accession>A0A914AMB5</accession>
<dbReference type="SUPFAM" id="SSF103473">
    <property type="entry name" value="MFS general substrate transporter"/>
    <property type="match status" value="1"/>
</dbReference>
<feature type="transmembrane region" description="Helical" evidence="9">
    <location>
        <begin position="107"/>
        <end position="130"/>
    </location>
</feature>
<reference evidence="10" key="1">
    <citation type="submission" date="2022-11" db="UniProtKB">
        <authorList>
            <consortium name="EnsemblMetazoa"/>
        </authorList>
    </citation>
    <scope>IDENTIFICATION</scope>
</reference>
<protein>
    <recommendedName>
        <fullName evidence="7">UNC93-like protein MFSD11</fullName>
    </recommendedName>
    <alternativeName>
        <fullName evidence="8">Major facilitator superfamily domain-containing protein 11</fullName>
    </alternativeName>
</protein>
<dbReference type="Proteomes" id="UP000887568">
    <property type="component" value="Unplaced"/>
</dbReference>
<evidence type="ECO:0000256" key="5">
    <source>
        <dbReference type="ARBA" id="ARBA00023136"/>
    </source>
</evidence>
<evidence type="ECO:0000313" key="10">
    <source>
        <dbReference type="EnsemblMetazoa" id="XP_038064574.1"/>
    </source>
</evidence>
<evidence type="ECO:0000256" key="8">
    <source>
        <dbReference type="ARBA" id="ARBA00041910"/>
    </source>
</evidence>
<dbReference type="PANTHER" id="PTHR23294">
    <property type="entry name" value="ET TRANSLATION PRODUCT-RELATED"/>
    <property type="match status" value="1"/>
</dbReference>
<dbReference type="PANTHER" id="PTHR23294:SF0">
    <property type="entry name" value="UNC93-LIKE PROTEIN MFSD11"/>
    <property type="match status" value="1"/>
</dbReference>
<dbReference type="GeneID" id="119734980"/>
<feature type="transmembrane region" description="Helical" evidence="9">
    <location>
        <begin position="277"/>
        <end position="299"/>
    </location>
</feature>
<dbReference type="InterPro" id="IPR036259">
    <property type="entry name" value="MFS_trans_sf"/>
</dbReference>
<dbReference type="InterPro" id="IPR010291">
    <property type="entry name" value="Ion_channel_UNC-93"/>
</dbReference>
<feature type="transmembrane region" description="Helical" evidence="9">
    <location>
        <begin position="311"/>
        <end position="330"/>
    </location>
</feature>
<dbReference type="OMA" id="QFQDKTH"/>
<sequence>MADIMMYNVIILGFAFMFVFTAFQTTSGIEETVIESVQHDSSNSTRQEFEGSGYYSLAIIYGVFAFSNWLAPSVVSLIGPRATMFISGAVYTGFIAIFLSLKIWSLYMMSVFLGIAAALIWTAQGNFLTINSTSETMGRNSGIFWAMLQCSLLFGNIFIYFEIGKTSATYITETTRTTIFLVLTSVSGIGVLIFLLLRKVPPRDESSIQSTEQSPDTDVRLGPVQSLVRSFQLLKMKAMLLLMVCFFYTGLELTYFSGVYGTCVGNTHLFGIKSKSYVALCGILIGCGEILGGAIFGLMGRRTNKYGRDPIVLLGFIVHIIAFYLSLVNLPSGSPISDTFNQEGYIQPNLALALVTAFLLGFGDACFNTQVYSILGYLFPNDSAPAFALFKFTQSLSAAIAFFYAKHLLLHWQLLILVVFAVLGTMSFAVVEWTASRRVREGYEKI</sequence>
<keyword evidence="5 9" id="KW-0472">Membrane</keyword>